<dbReference type="Gene3D" id="3.40.50.2300">
    <property type="match status" value="1"/>
</dbReference>
<evidence type="ECO:0000313" key="4">
    <source>
        <dbReference type="Proteomes" id="UP000823616"/>
    </source>
</evidence>
<name>A0A9D9ELB4_9SPIR</name>
<dbReference type="Proteomes" id="UP000823616">
    <property type="component" value="Unassembled WGS sequence"/>
</dbReference>
<evidence type="ECO:0000313" key="3">
    <source>
        <dbReference type="EMBL" id="MBO8449937.1"/>
    </source>
</evidence>
<dbReference type="GO" id="GO:0000160">
    <property type="term" value="P:phosphorelay signal transduction system"/>
    <property type="evidence" value="ECO:0007669"/>
    <property type="project" value="InterPro"/>
</dbReference>
<evidence type="ECO:0000259" key="2">
    <source>
        <dbReference type="PROSITE" id="PS50110"/>
    </source>
</evidence>
<dbReference type="PROSITE" id="PS50110">
    <property type="entry name" value="RESPONSE_REGULATORY"/>
    <property type="match status" value="1"/>
</dbReference>
<sequence length="253" mass="27005">MEKKNFAVLIVEKDPIVALDLQGIMLNAGHDVVASVSEAGAALIAAERFRPDVVLMGGVIDGGSAYTVAEQILQKTGCPTVFCLSPYDKNVFEATKRHPSFEIVFKPVNAEALTAILGMAVYKHTVGKSLREAEKRAACLSGAAEIWNVFCKEHLAFRWKLDAGGFSFPDLDGEPLHSFAETAAGRITAQTGPLPEGTFSFLTEPDTAPPGSAEPASAFLAVVFGVKHAEACQGCLLFLRKNTVPMQNPEGIL</sequence>
<dbReference type="SMART" id="SM00448">
    <property type="entry name" value="REC"/>
    <property type="match status" value="1"/>
</dbReference>
<dbReference type="AlphaFoldDB" id="A0A9D9ELB4"/>
<reference evidence="3" key="1">
    <citation type="submission" date="2020-10" db="EMBL/GenBank/DDBJ databases">
        <authorList>
            <person name="Gilroy R."/>
        </authorList>
    </citation>
    <scope>NUCLEOTIDE SEQUENCE</scope>
    <source>
        <strain evidence="3">B3-4054</strain>
    </source>
</reference>
<dbReference type="SUPFAM" id="SSF52172">
    <property type="entry name" value="CheY-like"/>
    <property type="match status" value="1"/>
</dbReference>
<dbReference type="InterPro" id="IPR011006">
    <property type="entry name" value="CheY-like_superfamily"/>
</dbReference>
<dbReference type="EMBL" id="JADIMS010000040">
    <property type="protein sequence ID" value="MBO8449937.1"/>
    <property type="molecule type" value="Genomic_DNA"/>
</dbReference>
<feature type="domain" description="Response regulatory" evidence="2">
    <location>
        <begin position="7"/>
        <end position="121"/>
    </location>
</feature>
<dbReference type="InterPro" id="IPR001789">
    <property type="entry name" value="Sig_transdc_resp-reg_receiver"/>
</dbReference>
<evidence type="ECO:0000256" key="1">
    <source>
        <dbReference type="PROSITE-ProRule" id="PRU00169"/>
    </source>
</evidence>
<accession>A0A9D9ELB4</accession>
<protein>
    <recommendedName>
        <fullName evidence="2">Response regulatory domain-containing protein</fullName>
    </recommendedName>
</protein>
<comment type="caution">
    <text evidence="1">Lacks conserved residue(s) required for the propagation of feature annotation.</text>
</comment>
<comment type="caution">
    <text evidence="3">The sequence shown here is derived from an EMBL/GenBank/DDBJ whole genome shotgun (WGS) entry which is preliminary data.</text>
</comment>
<proteinExistence type="predicted"/>
<organism evidence="3 4">
    <name type="scientific">Candidatus Avitreponema avistercoris</name>
    <dbReference type="NCBI Taxonomy" id="2840705"/>
    <lineage>
        <taxon>Bacteria</taxon>
        <taxon>Pseudomonadati</taxon>
        <taxon>Spirochaetota</taxon>
        <taxon>Spirochaetia</taxon>
        <taxon>Spirochaetales</taxon>
        <taxon>Candidatus Avitreponema</taxon>
    </lineage>
</organism>
<reference evidence="3" key="2">
    <citation type="journal article" date="2021" name="PeerJ">
        <title>Extensive microbial diversity within the chicken gut microbiome revealed by metagenomics and culture.</title>
        <authorList>
            <person name="Gilroy R."/>
            <person name="Ravi A."/>
            <person name="Getino M."/>
            <person name="Pursley I."/>
            <person name="Horton D.L."/>
            <person name="Alikhan N.F."/>
            <person name="Baker D."/>
            <person name="Gharbi K."/>
            <person name="Hall N."/>
            <person name="Watson M."/>
            <person name="Adriaenssens E.M."/>
            <person name="Foster-Nyarko E."/>
            <person name="Jarju S."/>
            <person name="Secka A."/>
            <person name="Antonio M."/>
            <person name="Oren A."/>
            <person name="Chaudhuri R.R."/>
            <person name="La Ragione R."/>
            <person name="Hildebrand F."/>
            <person name="Pallen M.J."/>
        </authorList>
    </citation>
    <scope>NUCLEOTIDE SEQUENCE</scope>
    <source>
        <strain evidence="3">B3-4054</strain>
    </source>
</reference>
<gene>
    <name evidence="3" type="ORF">IAA96_02410</name>
</gene>